<dbReference type="InterPro" id="IPR005031">
    <property type="entry name" value="COQ10_START"/>
</dbReference>
<keyword evidence="3" id="KW-1185">Reference proteome</keyword>
<comment type="caution">
    <text evidence="2">The sequence shown here is derived from an EMBL/GenBank/DDBJ whole genome shotgun (WGS) entry which is preliminary data.</text>
</comment>
<evidence type="ECO:0000313" key="3">
    <source>
        <dbReference type="Proteomes" id="UP000585638"/>
    </source>
</evidence>
<dbReference type="Gene3D" id="3.30.530.20">
    <property type="match status" value="1"/>
</dbReference>
<protein>
    <recommendedName>
        <fullName evidence="1">Coenzyme Q-binding protein COQ10 START domain-containing protein</fullName>
    </recommendedName>
</protein>
<dbReference type="AlphaFoldDB" id="A0A7W9NKP2"/>
<dbReference type="CDD" id="cd07820">
    <property type="entry name" value="SRPBCC_3"/>
    <property type="match status" value="1"/>
</dbReference>
<dbReference type="Proteomes" id="UP000585638">
    <property type="component" value="Unassembled WGS sequence"/>
</dbReference>
<dbReference type="SUPFAM" id="SSF55961">
    <property type="entry name" value="Bet v1-like"/>
    <property type="match status" value="1"/>
</dbReference>
<dbReference type="Pfam" id="PF03364">
    <property type="entry name" value="Polyketide_cyc"/>
    <property type="match status" value="1"/>
</dbReference>
<organism evidence="2 3">
    <name type="scientific">Kutzneria kofuensis</name>
    <dbReference type="NCBI Taxonomy" id="103725"/>
    <lineage>
        <taxon>Bacteria</taxon>
        <taxon>Bacillati</taxon>
        <taxon>Actinomycetota</taxon>
        <taxon>Actinomycetes</taxon>
        <taxon>Pseudonocardiales</taxon>
        <taxon>Pseudonocardiaceae</taxon>
        <taxon>Kutzneria</taxon>
    </lineage>
</organism>
<accession>A0A7W9NKP2</accession>
<gene>
    <name evidence="2" type="ORF">BJ998_006659</name>
</gene>
<sequence>METFVASTTFPYPINDVFGWHERPGAMRRLTPPWEPMRIVAEAPNLTEGSRAVMELDVPGPVRPRWVARHTGYRPPYEFVDVQEHGPFRAWTHRHRFFEVPTGTKLVDEISYDLPLSAFVAPFVEVRLHRMFAYRHRQLAGDLDLHARLDGPRMAVSVTGRDQPVVEAFKALLTTGGHRIVTHGDAGVDLTTGVVTVGDRTARVSYPSGGLVRRRVPLLASGDRLVNWISLDDLVGVFLFAVLTDVHGDIDAVSPNPLPRADFTAHLPAAHAPDRIATPPVGHVFRHPDLDAAVRHVLGRK</sequence>
<proteinExistence type="predicted"/>
<feature type="domain" description="Coenzyme Q-binding protein COQ10 START" evidence="1">
    <location>
        <begin position="11"/>
        <end position="126"/>
    </location>
</feature>
<evidence type="ECO:0000259" key="1">
    <source>
        <dbReference type="Pfam" id="PF03364"/>
    </source>
</evidence>
<dbReference type="EMBL" id="JACHIR010000001">
    <property type="protein sequence ID" value="MBB5895463.1"/>
    <property type="molecule type" value="Genomic_DNA"/>
</dbReference>
<reference evidence="2 3" key="1">
    <citation type="submission" date="2020-08" db="EMBL/GenBank/DDBJ databases">
        <title>Sequencing the genomes of 1000 actinobacteria strains.</title>
        <authorList>
            <person name="Klenk H.-P."/>
        </authorList>
    </citation>
    <scope>NUCLEOTIDE SEQUENCE [LARGE SCALE GENOMIC DNA]</scope>
    <source>
        <strain evidence="2 3">DSM 43851</strain>
    </source>
</reference>
<dbReference type="InterPro" id="IPR023393">
    <property type="entry name" value="START-like_dom_sf"/>
</dbReference>
<evidence type="ECO:0000313" key="2">
    <source>
        <dbReference type="EMBL" id="MBB5895463.1"/>
    </source>
</evidence>
<dbReference type="RefSeq" id="WP_184867254.1">
    <property type="nucleotide sequence ID" value="NZ_BAAAWY010000060.1"/>
</dbReference>
<name>A0A7W9NKP2_9PSEU</name>